<dbReference type="EMBL" id="JABFTT010000009">
    <property type="protein sequence ID" value="MCE8021100.1"/>
    <property type="molecule type" value="Genomic_DNA"/>
</dbReference>
<evidence type="ECO:0000313" key="1">
    <source>
        <dbReference type="EMBL" id="MCE8021100.1"/>
    </source>
</evidence>
<dbReference type="SUPFAM" id="SSF54621">
    <property type="entry name" value="Heme-binding protein A (HasA)"/>
    <property type="match status" value="1"/>
</dbReference>
<sequence length="191" mass="19583">MSVSVEYDESNIPPIFPPPTTLEELLVGFEDFGVPGEHPDNTGGFYTDGNPSGLSGDVYAFSIDAGAFAFSAVGDLTYDFSSHTLHGTLEGLTLGGGLNSDGTVDSDFITFTFDEPLVGDLADGRENVVHDVIWGLMNGSVVGADDSAGTGTNGGLINALEENGLDPSDVLLADLVGVSAASSDFDLALAA</sequence>
<accession>A0ABS9AHF9</accession>
<dbReference type="InterPro" id="IPR036912">
    <property type="entry name" value="HasA_haem-bd_sf"/>
</dbReference>
<evidence type="ECO:0000313" key="2">
    <source>
        <dbReference type="Proteomes" id="UP001320122"/>
    </source>
</evidence>
<protein>
    <submittedName>
        <fullName evidence="1">Heme acquisition protein HasAp</fullName>
    </submittedName>
</protein>
<dbReference type="Gene3D" id="3.30.1500.10">
    <property type="entry name" value="Haem-binding HasA"/>
    <property type="match status" value="1"/>
</dbReference>
<proteinExistence type="predicted"/>
<dbReference type="InterPro" id="IPR010495">
    <property type="entry name" value="HasA_haem-bd"/>
</dbReference>
<gene>
    <name evidence="1" type="ORF">HOP51_13420</name>
</gene>
<name>A0ABS9AHF9_9GAMM</name>
<dbReference type="Proteomes" id="UP001320122">
    <property type="component" value="Unassembled WGS sequence"/>
</dbReference>
<organism evidence="1 2">
    <name type="scientific">Billgrantia zhangzhouensis</name>
    <dbReference type="NCBI Taxonomy" id="2733481"/>
    <lineage>
        <taxon>Bacteria</taxon>
        <taxon>Pseudomonadati</taxon>
        <taxon>Pseudomonadota</taxon>
        <taxon>Gammaproteobacteria</taxon>
        <taxon>Oceanospirillales</taxon>
        <taxon>Halomonadaceae</taxon>
        <taxon>Billgrantia</taxon>
    </lineage>
</organism>
<keyword evidence="2" id="KW-1185">Reference proteome</keyword>
<dbReference type="Pfam" id="PF06438">
    <property type="entry name" value="HasA"/>
    <property type="match status" value="1"/>
</dbReference>
<dbReference type="RefSeq" id="WP_234274413.1">
    <property type="nucleotide sequence ID" value="NZ_JABFTT010000009.1"/>
</dbReference>
<reference evidence="1 2" key="1">
    <citation type="journal article" date="2021" name="Front. Microbiol.">
        <title>Aerobic Denitrification and Heterotrophic Sulfur Oxidation in the Genus Halomonas Revealed by Six Novel Species Characterizations and Genome-Based Analysis.</title>
        <authorList>
            <person name="Wang L."/>
            <person name="Shao Z."/>
        </authorList>
    </citation>
    <scope>NUCLEOTIDE SEQUENCE [LARGE SCALE GENOMIC DNA]</scope>
    <source>
        <strain evidence="1 2">MCCC 1A11036</strain>
    </source>
</reference>
<comment type="caution">
    <text evidence="1">The sequence shown here is derived from an EMBL/GenBank/DDBJ whole genome shotgun (WGS) entry which is preliminary data.</text>
</comment>